<reference evidence="3 4" key="1">
    <citation type="submission" date="2014-05" db="EMBL/GenBank/DDBJ databases">
        <title>Cellulosimicrobium funkei U11 genome.</title>
        <authorList>
            <person name="Hu C."/>
            <person name="Gong Y."/>
            <person name="Wan W."/>
            <person name="Jiang M."/>
        </authorList>
    </citation>
    <scope>NUCLEOTIDE SEQUENCE [LARGE SCALE GENOMIC DNA]</scope>
    <source>
        <strain evidence="3 4">U11</strain>
    </source>
</reference>
<dbReference type="AlphaFoldDB" id="A0A0H2KUM6"/>
<sequence length="1121" mass="115318">MTSSDLTTSARSARPGDLTPGAAARAAAVPGVIAAPEIVAAVTGALPVVTTVTAVVVTRGSTPFLAHTMAALRAQTTSPHGVVVVDAATGDATREHQGLQLGDARFVAAPRARSFGDAVDTALAHVEPGTWLWLLHDDSAPAPDALAELLRAVEHSTAVAVAGPKQERWTVGTGSGPAAPFEPGTASRLVEVGVTTTPLGRRMTGIDDDEIDQGQHDARDDVLAVGLAGALVRRTVWQELGGTDPEYGPFGDGLDLCRRARLAGHRVIVVPSAVVRHAQASLLGLRDRRRGATTLPAPDPDSSSAARRRSQLHARLVGVAAPWLPFVALAMVLGAPFHAAYRLLVKQPGHARDELLAPLWALVRVGPVWRARRAARRTRRLPRRALRPLRGTWREVLAERRDRRLARAEQRRTAWAPTDIERRELRALALRRRAGLAATVVVLGVYTAVVFGPLAGALLAGGRLVGGSLLPATGTLGDVWRAATTGWVTTGLGAPAPADPYVTALVPASLLAGGATQTAVNLLVPACFVAAGLGAWFAAGALVRSVPARAWATLVWVAAPALLTAVGAGRVGAVLVHATLPWLALAIVRALGLQRVDAVAPATPDAARPAPRREPGSLAAAATAGLLFAVVVAGSPVLLPVGVLVLVVAAVGVPAHRRYLALVPVPAVVLFAPFLVHVVRTAGDGGWRLLLADPGAPVAATAAPPWQQLFGLPVTPDAWFGLDGSGAVDLLARWAPFAAGAVVVALAAVAVLRGRRLAVGAWFVAAIGLATAVLAGSTVVAAGTTPDAPVTGWPGAGISLALLALLGAALVGAPRLPDGGAPPWRSGAVVALGLVVTLLPLGAAASWTAGVLDRDDARVGAVRATTQPVVPPVGRQMQSSPRQARVLSLELAPGGVVEYAALRSDGPQAVDSSVVVEAWRAADPGATEGELPRLVADLVSGTSADVADGLGRLGVGAVLLPASAEQDQARAELVARLDTVPGLERMTEGQAGLVWRVAPERVDPAYARVESSAGTQPLDADREALRPVDTAVPAGSEDRVVVLAEDASSGWRATLDGRPLEVVDPSTTGGLQAFALGAADGHLEVYHAADHRSGWMTVAGVTLLVYVLLAVPVRRRRAGTR</sequence>
<dbReference type="Gene3D" id="3.90.550.10">
    <property type="entry name" value="Spore Coat Polysaccharide Biosynthesis Protein SpsA, Chain A"/>
    <property type="match status" value="1"/>
</dbReference>
<feature type="transmembrane region" description="Helical" evidence="2">
    <location>
        <begin position="795"/>
        <end position="816"/>
    </location>
</feature>
<feature type="transmembrane region" description="Helical" evidence="2">
    <location>
        <begin position="316"/>
        <end position="335"/>
    </location>
</feature>
<dbReference type="Proteomes" id="UP000035265">
    <property type="component" value="Unassembled WGS sequence"/>
</dbReference>
<feature type="transmembrane region" description="Helical" evidence="2">
    <location>
        <begin position="828"/>
        <end position="849"/>
    </location>
</feature>
<proteinExistence type="predicted"/>
<dbReference type="PANTHER" id="PTHR43685:SF3">
    <property type="entry name" value="SLR2126 PROTEIN"/>
    <property type="match status" value="1"/>
</dbReference>
<gene>
    <name evidence="3" type="ORF">FB00_06875</name>
</gene>
<keyword evidence="4" id="KW-1185">Reference proteome</keyword>
<keyword evidence="2" id="KW-0472">Membrane</keyword>
<dbReference type="PATRIC" id="fig|264251.5.peg.1401"/>
<dbReference type="InterPro" id="IPR029044">
    <property type="entry name" value="Nucleotide-diphossugar_trans"/>
</dbReference>
<protein>
    <recommendedName>
        <fullName evidence="5">Glycosyltransferase family 2 protein</fullName>
    </recommendedName>
</protein>
<feature type="transmembrane region" description="Helical" evidence="2">
    <location>
        <begin position="1094"/>
        <end position="1113"/>
    </location>
</feature>
<feature type="transmembrane region" description="Helical" evidence="2">
    <location>
        <begin position="436"/>
        <end position="460"/>
    </location>
</feature>
<feature type="region of interest" description="Disordered" evidence="1">
    <location>
        <begin position="1"/>
        <end position="20"/>
    </location>
</feature>
<evidence type="ECO:0000256" key="1">
    <source>
        <dbReference type="SAM" id="MobiDB-lite"/>
    </source>
</evidence>
<keyword evidence="2" id="KW-0812">Transmembrane</keyword>
<accession>A0A0H2KUM6</accession>
<name>A0A0H2KUM6_9MICO</name>
<evidence type="ECO:0000313" key="3">
    <source>
        <dbReference type="EMBL" id="KLN35489.1"/>
    </source>
</evidence>
<feature type="transmembrane region" description="Helical" evidence="2">
    <location>
        <begin position="659"/>
        <end position="679"/>
    </location>
</feature>
<keyword evidence="2" id="KW-1133">Transmembrane helix</keyword>
<evidence type="ECO:0008006" key="5">
    <source>
        <dbReference type="Google" id="ProtNLM"/>
    </source>
</evidence>
<evidence type="ECO:0000313" key="4">
    <source>
        <dbReference type="Proteomes" id="UP000035265"/>
    </source>
</evidence>
<feature type="transmembrane region" description="Helical" evidence="2">
    <location>
        <begin position="759"/>
        <end position="783"/>
    </location>
</feature>
<evidence type="ECO:0000256" key="2">
    <source>
        <dbReference type="SAM" id="Phobius"/>
    </source>
</evidence>
<dbReference type="STRING" id="264251.FB00_06875"/>
<feature type="transmembrane region" description="Helical" evidence="2">
    <location>
        <begin position="734"/>
        <end position="752"/>
    </location>
</feature>
<feature type="transmembrane region" description="Helical" evidence="2">
    <location>
        <begin position="618"/>
        <end position="647"/>
    </location>
</feature>
<dbReference type="PANTHER" id="PTHR43685">
    <property type="entry name" value="GLYCOSYLTRANSFERASE"/>
    <property type="match status" value="1"/>
</dbReference>
<feature type="transmembrane region" description="Helical" evidence="2">
    <location>
        <begin position="522"/>
        <end position="543"/>
    </location>
</feature>
<feature type="compositionally biased region" description="Polar residues" evidence="1">
    <location>
        <begin position="1"/>
        <end position="11"/>
    </location>
</feature>
<comment type="caution">
    <text evidence="3">The sequence shown here is derived from an EMBL/GenBank/DDBJ whole genome shotgun (WGS) entry which is preliminary data.</text>
</comment>
<dbReference type="Pfam" id="PF13641">
    <property type="entry name" value="Glyco_tranf_2_3"/>
    <property type="match status" value="1"/>
</dbReference>
<dbReference type="SUPFAM" id="SSF53448">
    <property type="entry name" value="Nucleotide-diphospho-sugar transferases"/>
    <property type="match status" value="1"/>
</dbReference>
<dbReference type="EMBL" id="JNBQ01000004">
    <property type="protein sequence ID" value="KLN35489.1"/>
    <property type="molecule type" value="Genomic_DNA"/>
</dbReference>
<organism evidence="3 4">
    <name type="scientific">Cellulosimicrobium funkei</name>
    <dbReference type="NCBI Taxonomy" id="264251"/>
    <lineage>
        <taxon>Bacteria</taxon>
        <taxon>Bacillati</taxon>
        <taxon>Actinomycetota</taxon>
        <taxon>Actinomycetes</taxon>
        <taxon>Micrococcales</taxon>
        <taxon>Promicromonosporaceae</taxon>
        <taxon>Cellulosimicrobium</taxon>
    </lineage>
</organism>
<feature type="transmembrane region" description="Helical" evidence="2">
    <location>
        <begin position="550"/>
        <end position="573"/>
    </location>
</feature>
<dbReference type="RefSeq" id="WP_052877504.1">
    <property type="nucleotide sequence ID" value="NZ_JNBQ01000004.1"/>
</dbReference>
<dbReference type="InterPro" id="IPR050834">
    <property type="entry name" value="Glycosyltransf_2"/>
</dbReference>